<feature type="transmembrane region" description="Helical" evidence="1">
    <location>
        <begin position="27"/>
        <end position="46"/>
    </location>
</feature>
<dbReference type="EMBL" id="JAKGTH010000012">
    <property type="protein sequence ID" value="MCF4102793.1"/>
    <property type="molecule type" value="Genomic_DNA"/>
</dbReference>
<dbReference type="Proteomes" id="UP001179363">
    <property type="component" value="Unassembled WGS sequence"/>
</dbReference>
<keyword evidence="3" id="KW-1185">Reference proteome</keyword>
<feature type="transmembrane region" description="Helical" evidence="1">
    <location>
        <begin position="52"/>
        <end position="69"/>
    </location>
</feature>
<protein>
    <submittedName>
        <fullName evidence="2">Uncharacterized protein</fullName>
    </submittedName>
</protein>
<evidence type="ECO:0000313" key="2">
    <source>
        <dbReference type="EMBL" id="MCF4102793.1"/>
    </source>
</evidence>
<comment type="caution">
    <text evidence="2">The sequence shown here is derived from an EMBL/GenBank/DDBJ whole genome shotgun (WGS) entry which is preliminary data.</text>
</comment>
<accession>A0ABS9EJ25</accession>
<evidence type="ECO:0000313" key="3">
    <source>
        <dbReference type="Proteomes" id="UP001179363"/>
    </source>
</evidence>
<organism evidence="2 3">
    <name type="scientific">Gillisia lutea</name>
    <dbReference type="NCBI Taxonomy" id="2909668"/>
    <lineage>
        <taxon>Bacteria</taxon>
        <taxon>Pseudomonadati</taxon>
        <taxon>Bacteroidota</taxon>
        <taxon>Flavobacteriia</taxon>
        <taxon>Flavobacteriales</taxon>
        <taxon>Flavobacteriaceae</taxon>
        <taxon>Gillisia</taxon>
    </lineage>
</organism>
<proteinExistence type="predicted"/>
<name>A0ABS9EJ25_9FLAO</name>
<gene>
    <name evidence="2" type="ORF">L1I30_14030</name>
</gene>
<evidence type="ECO:0000256" key="1">
    <source>
        <dbReference type="SAM" id="Phobius"/>
    </source>
</evidence>
<keyword evidence="1" id="KW-0812">Transmembrane</keyword>
<keyword evidence="1" id="KW-0472">Membrane</keyword>
<dbReference type="RefSeq" id="WP_236134936.1">
    <property type="nucleotide sequence ID" value="NZ_JAKGTH010000012.1"/>
</dbReference>
<reference evidence="2" key="1">
    <citation type="submission" date="2022-01" db="EMBL/GenBank/DDBJ databases">
        <title>Gillisia lutea sp. nov., isolated from marine plastic residues from the Malvarosa beach (Valencia, Spain).</title>
        <authorList>
            <person name="Vidal-Verdu A."/>
            <person name="Molina-Menor E."/>
            <person name="Satari L."/>
            <person name="Pascual J."/>
            <person name="Pereto J."/>
            <person name="Porcar M."/>
        </authorList>
    </citation>
    <scope>NUCLEOTIDE SEQUENCE</scope>
    <source>
        <strain evidence="2">M10.2A</strain>
    </source>
</reference>
<sequence>MEANEIIPYAILSTKNQLIMMKKYSQLINTLLILVGGIMLVYSITVETPDKYIQIGGFVVIMFGLYRATNYWVETKDDHIDDNEQQDL</sequence>
<keyword evidence="1" id="KW-1133">Transmembrane helix</keyword>